<dbReference type="PIRSF" id="PIRSF003230">
    <property type="entry name" value="YbgC"/>
    <property type="match status" value="1"/>
</dbReference>
<comment type="caution">
    <text evidence="3">The sequence shown here is derived from an EMBL/GenBank/DDBJ whole genome shotgun (WGS) entry which is preliminary data.</text>
</comment>
<proteinExistence type="inferred from homology"/>
<dbReference type="SUPFAM" id="SSF54637">
    <property type="entry name" value="Thioesterase/thiol ester dehydrase-isomerase"/>
    <property type="match status" value="1"/>
</dbReference>
<dbReference type="RefSeq" id="WP_111394144.1">
    <property type="nucleotide sequence ID" value="NZ_JBKBOX010000040.1"/>
</dbReference>
<keyword evidence="4" id="KW-1185">Reference proteome</keyword>
<reference evidence="3 4" key="1">
    <citation type="submission" date="2018-06" db="EMBL/GenBank/DDBJ databases">
        <title>Genomic Encyclopedia of Archaeal and Bacterial Type Strains, Phase II (KMG-II): from individual species to whole genera.</title>
        <authorList>
            <person name="Goeker M."/>
        </authorList>
    </citation>
    <scope>NUCLEOTIDE SEQUENCE [LARGE SCALE GENOMIC DNA]</scope>
    <source>
        <strain evidence="3 4">T4</strain>
    </source>
</reference>
<dbReference type="Pfam" id="PF13279">
    <property type="entry name" value="4HBT_2"/>
    <property type="match status" value="1"/>
</dbReference>
<dbReference type="InterPro" id="IPR029069">
    <property type="entry name" value="HotDog_dom_sf"/>
</dbReference>
<dbReference type="EMBL" id="QKTX01000014">
    <property type="protein sequence ID" value="PZV79589.1"/>
    <property type="molecule type" value="Genomic_DNA"/>
</dbReference>
<gene>
    <name evidence="3" type="ORF">CLV31_11422</name>
</gene>
<dbReference type="Gene3D" id="3.10.129.10">
    <property type="entry name" value="Hotdog Thioesterase"/>
    <property type="match status" value="1"/>
</dbReference>
<dbReference type="InterPro" id="IPR050563">
    <property type="entry name" value="4-hydroxybenzoyl-CoA_TE"/>
</dbReference>
<evidence type="ECO:0000256" key="2">
    <source>
        <dbReference type="ARBA" id="ARBA00022801"/>
    </source>
</evidence>
<evidence type="ECO:0000256" key="1">
    <source>
        <dbReference type="ARBA" id="ARBA00005953"/>
    </source>
</evidence>
<evidence type="ECO:0000313" key="3">
    <source>
        <dbReference type="EMBL" id="PZV79589.1"/>
    </source>
</evidence>
<dbReference type="AlphaFoldDB" id="A0A326RMD3"/>
<accession>A0A326RMD3</accession>
<protein>
    <submittedName>
        <fullName evidence="3">Acyl-CoA thioester hydrolase</fullName>
    </submittedName>
</protein>
<evidence type="ECO:0000313" key="4">
    <source>
        <dbReference type="Proteomes" id="UP000248917"/>
    </source>
</evidence>
<dbReference type="NCBIfam" id="TIGR00051">
    <property type="entry name" value="YbgC/FadM family acyl-CoA thioesterase"/>
    <property type="match status" value="1"/>
</dbReference>
<organism evidence="3 4">
    <name type="scientific">Algoriphagus aquaeductus</name>
    <dbReference type="NCBI Taxonomy" id="475299"/>
    <lineage>
        <taxon>Bacteria</taxon>
        <taxon>Pseudomonadati</taxon>
        <taxon>Bacteroidota</taxon>
        <taxon>Cytophagia</taxon>
        <taxon>Cytophagales</taxon>
        <taxon>Cyclobacteriaceae</taxon>
        <taxon>Algoriphagus</taxon>
    </lineage>
</organism>
<sequence>MFHAETQIRVRYAETDQMGYVYYGNYAMYFEVARVEAMRSAGFSYREMEENGVMMPVLESHFRYLKPGKYDELLTIRTTIPEFPGVRIRFEYQVLNESNEVITEGWTTLAFLKKDTHQPTRPPGNLLALLKPFFT</sequence>
<dbReference type="CDD" id="cd00586">
    <property type="entry name" value="4HBT"/>
    <property type="match status" value="1"/>
</dbReference>
<dbReference type="GO" id="GO:0047617">
    <property type="term" value="F:fatty acyl-CoA hydrolase activity"/>
    <property type="evidence" value="ECO:0007669"/>
    <property type="project" value="TreeGrafter"/>
</dbReference>
<name>A0A326RMD3_9BACT</name>
<dbReference type="InterPro" id="IPR006684">
    <property type="entry name" value="YbgC/YbaW"/>
</dbReference>
<dbReference type="Proteomes" id="UP000248917">
    <property type="component" value="Unassembled WGS sequence"/>
</dbReference>
<keyword evidence="2 3" id="KW-0378">Hydrolase</keyword>
<dbReference type="PANTHER" id="PTHR31793:SF27">
    <property type="entry name" value="NOVEL THIOESTERASE SUPERFAMILY DOMAIN AND SAPOSIN A-TYPE DOMAIN CONTAINING PROTEIN (0610012H03RIK)"/>
    <property type="match status" value="1"/>
</dbReference>
<dbReference type="OrthoDB" id="9800856at2"/>
<dbReference type="PANTHER" id="PTHR31793">
    <property type="entry name" value="4-HYDROXYBENZOYL-COA THIOESTERASE FAMILY MEMBER"/>
    <property type="match status" value="1"/>
</dbReference>
<comment type="similarity">
    <text evidence="1">Belongs to the 4-hydroxybenzoyl-CoA thioesterase family.</text>
</comment>